<dbReference type="Gene3D" id="3.20.20.190">
    <property type="entry name" value="Phosphatidylinositol (PI) phosphodiesterase"/>
    <property type="match status" value="1"/>
</dbReference>
<dbReference type="GO" id="GO:0006629">
    <property type="term" value="P:lipid metabolic process"/>
    <property type="evidence" value="ECO:0007669"/>
    <property type="project" value="InterPro"/>
</dbReference>
<organism evidence="2 3">
    <name type="scientific">Pradoshia eiseniae</name>
    <dbReference type="NCBI Taxonomy" id="2064768"/>
    <lineage>
        <taxon>Bacteria</taxon>
        <taxon>Bacillati</taxon>
        <taxon>Bacillota</taxon>
        <taxon>Bacilli</taxon>
        <taxon>Bacillales</taxon>
        <taxon>Bacillaceae</taxon>
        <taxon>Pradoshia</taxon>
    </lineage>
</organism>
<evidence type="ECO:0000313" key="3">
    <source>
        <dbReference type="Proteomes" id="UP000239663"/>
    </source>
</evidence>
<dbReference type="InterPro" id="IPR017946">
    <property type="entry name" value="PLC-like_Pdiesterase_TIM-brl"/>
</dbReference>
<gene>
    <name evidence="2" type="ORF">CYL18_01350</name>
</gene>
<dbReference type="RefSeq" id="WP_104847667.1">
    <property type="nucleotide sequence ID" value="NZ_PKOZ01000001.1"/>
</dbReference>
<feature type="domain" description="GP-PDE" evidence="1">
    <location>
        <begin position="2"/>
        <end position="237"/>
    </location>
</feature>
<dbReference type="Pfam" id="PF03009">
    <property type="entry name" value="GDPD"/>
    <property type="match status" value="1"/>
</dbReference>
<keyword evidence="3" id="KW-1185">Reference proteome</keyword>
<dbReference type="PANTHER" id="PTHR46211:SF1">
    <property type="entry name" value="GLYCEROPHOSPHODIESTER PHOSPHODIESTERASE, CYTOPLASMIC"/>
    <property type="match status" value="1"/>
</dbReference>
<dbReference type="PANTHER" id="PTHR46211">
    <property type="entry name" value="GLYCEROPHOSPHORYL DIESTER PHOSPHODIESTERASE"/>
    <property type="match status" value="1"/>
</dbReference>
<evidence type="ECO:0000313" key="2">
    <source>
        <dbReference type="EMBL" id="PQD96570.1"/>
    </source>
</evidence>
<protein>
    <recommendedName>
        <fullName evidence="1">GP-PDE domain-containing protein</fullName>
    </recommendedName>
</protein>
<dbReference type="SUPFAM" id="SSF51695">
    <property type="entry name" value="PLC-like phosphodiesterases"/>
    <property type="match status" value="1"/>
</dbReference>
<dbReference type="CDD" id="cd08563">
    <property type="entry name" value="GDPD_TtGDE_like"/>
    <property type="match status" value="1"/>
</dbReference>
<dbReference type="InterPro" id="IPR030395">
    <property type="entry name" value="GP_PDE_dom"/>
</dbReference>
<dbReference type="GO" id="GO:0008081">
    <property type="term" value="F:phosphoric diester hydrolase activity"/>
    <property type="evidence" value="ECO:0007669"/>
    <property type="project" value="InterPro"/>
</dbReference>
<dbReference type="AlphaFoldDB" id="A0A2S7N3M3"/>
<accession>A0A2S7N3M3</accession>
<evidence type="ECO:0000259" key="1">
    <source>
        <dbReference type="PROSITE" id="PS51704"/>
    </source>
</evidence>
<dbReference type="EMBL" id="PKOZ01000001">
    <property type="protein sequence ID" value="PQD96570.1"/>
    <property type="molecule type" value="Genomic_DNA"/>
</dbReference>
<dbReference type="Proteomes" id="UP000239663">
    <property type="component" value="Unassembled WGS sequence"/>
</dbReference>
<dbReference type="PROSITE" id="PS51704">
    <property type="entry name" value="GP_PDE"/>
    <property type="match status" value="1"/>
</dbReference>
<comment type="caution">
    <text evidence="2">The sequence shown here is derived from an EMBL/GenBank/DDBJ whole genome shotgun (WGS) entry which is preliminary data.</text>
</comment>
<proteinExistence type="predicted"/>
<dbReference type="OrthoDB" id="384721at2"/>
<sequence length="241" mass="27304">MTLIFGHRGYAAVYPENTMISFKEAQKAGADGIELDVQLSRDKELVVIHDPTVDRTTDGTGTVRELTLEQLKQLNAAHQSKTVDFASIPTLRDVMEWLVGTDLLLNIELKNVVYPYEGMEELVIELIREYGMEERVILSSFNHYSLVYCHRLAPDIETAPLYSEGLYMPWVYAESIKAKSIHPKFRAAPNEIIEQCQQAGIAVRPYTVNRKGEMKRLFKVGCAAFITDDPHLAANLREESK</sequence>
<name>A0A2S7N3M3_9BACI</name>
<reference evidence="2 3" key="1">
    <citation type="submission" date="2017-12" db="EMBL/GenBank/DDBJ databases">
        <title>Taxonomic description and draft genome of Pradoshia cofamensis Gen. nov., sp. nov., a thermotolerant bacillale isolated from anterior gut of earthworm Eisenia fetida.</title>
        <authorList>
            <person name="Saha T."/>
            <person name="Chakraborty R."/>
        </authorList>
    </citation>
    <scope>NUCLEOTIDE SEQUENCE [LARGE SCALE GENOMIC DNA]</scope>
    <source>
        <strain evidence="2 3">EAG3</strain>
    </source>
</reference>